<gene>
    <name evidence="1" type="ORF">C6H66_00610</name>
</gene>
<name>A0A2S8Q9W3_9GAMM</name>
<dbReference type="AlphaFoldDB" id="A0A2S8Q9W3"/>
<reference evidence="1 2" key="1">
    <citation type="submission" date="2018-02" db="EMBL/GenBank/DDBJ databases">
        <title>Five New Genomes of Indian Photorhabdus Isolates TSA.</title>
        <authorList>
            <person name="Dubay B."/>
            <person name="Somvanshi V.S."/>
        </authorList>
    </citation>
    <scope>NUCLEOTIDE SEQUENCE [LARGE SCALE GENOMIC DNA]</scope>
    <source>
        <strain evidence="1 2">H1</strain>
    </source>
</reference>
<organism evidence="1 2">
    <name type="scientific">Photorhabdus hindustanensis</name>
    <dbReference type="NCBI Taxonomy" id="2918802"/>
    <lineage>
        <taxon>Bacteria</taxon>
        <taxon>Pseudomonadati</taxon>
        <taxon>Pseudomonadota</taxon>
        <taxon>Gammaproteobacteria</taxon>
        <taxon>Enterobacterales</taxon>
        <taxon>Morganellaceae</taxon>
        <taxon>Photorhabdus</taxon>
    </lineage>
</organism>
<sequence>MSEKFIWVPDEDQSYGHQHGSQTITPSSSFDKNIGFTFKMDAGENTLTLNTDNTNSIKAHDIHWPRPSIPVELKEQYEIVHKAENTDKTLGETINISSGNLIISGSKEKPVNFYLNSQAQDRYRIKLQNSSTLAIAKANTVRISGPKNKTLKPEESAVAISGSSHLTVEASVEIQQENEVIKGNISLECDFSITESSKAMLKSHLVNIYNSNIILQDNAQMLISSQILNIRADLDEQGQPLFYTNFTLKAGATLLNLNSPNGTDFPLDIHREDYPKGVFNFMAEGKENTGKVVIDVAPKDANAYGLNTMLRKNFIAINGTVVETGDQMKYFDFSYGKDTRKGNQVGTITISLRNPHLKLS</sequence>
<keyword evidence="2" id="KW-1185">Reference proteome</keyword>
<evidence type="ECO:0000313" key="1">
    <source>
        <dbReference type="EMBL" id="PQQ30037.1"/>
    </source>
</evidence>
<dbReference type="Proteomes" id="UP000239550">
    <property type="component" value="Unassembled WGS sequence"/>
</dbReference>
<dbReference type="EMBL" id="PUWT01000001">
    <property type="protein sequence ID" value="PQQ30037.1"/>
    <property type="molecule type" value="Genomic_DNA"/>
</dbReference>
<comment type="caution">
    <text evidence="1">The sequence shown here is derived from an EMBL/GenBank/DDBJ whole genome shotgun (WGS) entry which is preliminary data.</text>
</comment>
<accession>A0A2S8Q9W3</accession>
<dbReference type="RefSeq" id="WP_105394514.1">
    <property type="nucleotide sequence ID" value="NZ_CAWNTA010000001.1"/>
</dbReference>
<proteinExistence type="predicted"/>
<protein>
    <submittedName>
        <fullName evidence="1">Uncharacterized protein</fullName>
    </submittedName>
</protein>
<evidence type="ECO:0000313" key="2">
    <source>
        <dbReference type="Proteomes" id="UP000239550"/>
    </source>
</evidence>